<evidence type="ECO:0000313" key="3">
    <source>
        <dbReference type="Proteomes" id="UP000015454"/>
    </source>
</evidence>
<evidence type="ECO:0000259" key="1">
    <source>
        <dbReference type="PROSITE" id="PS50943"/>
    </source>
</evidence>
<dbReference type="Gene3D" id="1.10.260.40">
    <property type="entry name" value="lambda repressor-like DNA-binding domains"/>
    <property type="match status" value="1"/>
</dbReference>
<dbReference type="PROSITE" id="PS50943">
    <property type="entry name" value="HTH_CROC1"/>
    <property type="match status" value="1"/>
</dbReference>
<evidence type="ECO:0000313" key="2">
    <source>
        <dbReference type="EMBL" id="EQA45169.1"/>
    </source>
</evidence>
<sequence>MKYKKFSDRLRQARLDSNLTQEAVCQVINKSPNYMSKIESGKKRIPMDIFIKLLKIYKKPPEYFFTNLNEE</sequence>
<dbReference type="GO" id="GO:0003677">
    <property type="term" value="F:DNA binding"/>
    <property type="evidence" value="ECO:0007669"/>
    <property type="project" value="UniProtKB-KW"/>
</dbReference>
<comment type="caution">
    <text evidence="2">The sequence shown here is derived from an EMBL/GenBank/DDBJ whole genome shotgun (WGS) entry which is preliminary data.</text>
</comment>
<dbReference type="InterPro" id="IPR001387">
    <property type="entry name" value="Cro/C1-type_HTH"/>
</dbReference>
<dbReference type="SMART" id="SM00530">
    <property type="entry name" value="HTH_XRE"/>
    <property type="match status" value="1"/>
</dbReference>
<dbReference type="CDD" id="cd00093">
    <property type="entry name" value="HTH_XRE"/>
    <property type="match status" value="1"/>
</dbReference>
<dbReference type="InterPro" id="IPR010982">
    <property type="entry name" value="Lambda_DNA-bd_dom_sf"/>
</dbReference>
<keyword evidence="3" id="KW-1185">Reference proteome</keyword>
<reference evidence="2" key="1">
    <citation type="submission" date="2013-05" db="EMBL/GenBank/DDBJ databases">
        <authorList>
            <person name="Harkins D.M."/>
            <person name="Durkin A.S."/>
            <person name="Brinkac L.M."/>
            <person name="Haft D.H."/>
            <person name="Selengut J.D."/>
            <person name="Sanka R."/>
            <person name="DePew J."/>
            <person name="Purushe J."/>
            <person name="Hartskeerl R.A."/>
            <person name="Ahmed A."/>
            <person name="van der Linden H."/>
            <person name="Goris M.G.A."/>
            <person name="Vinetz J.M."/>
            <person name="Sutton G.G."/>
            <person name="Nierman W.C."/>
            <person name="Fouts D.E."/>
        </authorList>
    </citation>
    <scope>NUCLEOTIDE SEQUENCE [LARGE SCALE GENOMIC DNA]</scope>
    <source>
        <strain evidence="2">5399</strain>
    </source>
</reference>
<organism evidence="2 3">
    <name type="scientific">Leptospira broomii serovar Hurstbridge str. 5399</name>
    <dbReference type="NCBI Taxonomy" id="1049789"/>
    <lineage>
        <taxon>Bacteria</taxon>
        <taxon>Pseudomonadati</taxon>
        <taxon>Spirochaetota</taxon>
        <taxon>Spirochaetia</taxon>
        <taxon>Leptospirales</taxon>
        <taxon>Leptospiraceae</taxon>
        <taxon>Leptospira</taxon>
    </lineage>
</organism>
<dbReference type="Proteomes" id="UP000015454">
    <property type="component" value="Unassembled WGS sequence"/>
</dbReference>
<dbReference type="EMBL" id="AHMO02000008">
    <property type="protein sequence ID" value="EQA45169.1"/>
    <property type="molecule type" value="Genomic_DNA"/>
</dbReference>
<dbReference type="SUPFAM" id="SSF47413">
    <property type="entry name" value="lambda repressor-like DNA-binding domains"/>
    <property type="match status" value="1"/>
</dbReference>
<dbReference type="RefSeq" id="WP_010568736.1">
    <property type="nucleotide sequence ID" value="NZ_AHMO02000008.1"/>
</dbReference>
<name>T0GEC8_9LEPT</name>
<feature type="domain" description="HTH cro/C1-type" evidence="1">
    <location>
        <begin position="10"/>
        <end position="64"/>
    </location>
</feature>
<dbReference type="Pfam" id="PF01381">
    <property type="entry name" value="HTH_3"/>
    <property type="match status" value="1"/>
</dbReference>
<keyword evidence="2" id="KW-0238">DNA-binding</keyword>
<accession>T0GEC8</accession>
<gene>
    <name evidence="2" type="ORF">LEP1GSC050_4137</name>
</gene>
<proteinExistence type="predicted"/>
<protein>
    <submittedName>
        <fullName evidence="2">DNA-binding helix-turn-helix protein</fullName>
    </submittedName>
</protein>
<dbReference type="AlphaFoldDB" id="T0GEC8"/>
<dbReference type="STRING" id="1049789.LEP1GSC050_4137"/>